<evidence type="ECO:0000256" key="1">
    <source>
        <dbReference type="SAM" id="SignalP"/>
    </source>
</evidence>
<evidence type="ECO:0000313" key="3">
    <source>
        <dbReference type="Proteomes" id="UP001199236"/>
    </source>
</evidence>
<name>A0ABS8FDC5_9FIRM</name>
<evidence type="ECO:0008006" key="4">
    <source>
        <dbReference type="Google" id="ProtNLM"/>
    </source>
</evidence>
<comment type="caution">
    <text evidence="2">The sequence shown here is derived from an EMBL/GenBank/DDBJ whole genome shotgun (WGS) entry which is preliminary data.</text>
</comment>
<reference evidence="2 3" key="1">
    <citation type="submission" date="2021-10" db="EMBL/GenBank/DDBJ databases">
        <title>Anaerobic single-cell dispensing facilitates the cultivation of human gut bacteria.</title>
        <authorList>
            <person name="Afrizal A."/>
        </authorList>
    </citation>
    <scope>NUCLEOTIDE SEQUENCE [LARGE SCALE GENOMIC DNA]</scope>
    <source>
        <strain evidence="2 3">CLA-AA-H223</strain>
    </source>
</reference>
<proteinExistence type="predicted"/>
<keyword evidence="1" id="KW-0732">Signal</keyword>
<accession>A0ABS8FDC5</accession>
<sequence>MNKRAIAGALLLGLSVLLLASCGSVSTLETKAVTQTTASEATAAEEQPYEQYRNATEKIKKPEEQQAEELKKVLQQLNPQYGKADELDFWWVTSPRCIENEAAGKSCIAPMLGILAPSADPVLFIAFNYIGGEYMDMDTVEIHTDEYKYTYSSGTFSMEVQKDKVTFQNSPDKMEETALRLATDDDIDMLVDILKSDEVLLRFEKFNTAKPIWEECTMPEEDKQAIADVLNAYYLYLNASEMARAKAISSIEQ</sequence>
<dbReference type="PROSITE" id="PS51257">
    <property type="entry name" value="PROKAR_LIPOPROTEIN"/>
    <property type="match status" value="1"/>
</dbReference>
<feature type="chain" id="PRO_5045407378" description="Lipoprotein" evidence="1">
    <location>
        <begin position="21"/>
        <end position="253"/>
    </location>
</feature>
<keyword evidence="3" id="KW-1185">Reference proteome</keyword>
<protein>
    <recommendedName>
        <fullName evidence="4">Lipoprotein</fullName>
    </recommendedName>
</protein>
<dbReference type="EMBL" id="JAJEQO010000003">
    <property type="protein sequence ID" value="MCC2212533.1"/>
    <property type="molecule type" value="Genomic_DNA"/>
</dbReference>
<gene>
    <name evidence="2" type="ORF">LKD34_03325</name>
</gene>
<organism evidence="2 3">
    <name type="scientific">Faecalibacterium hominis</name>
    <name type="common">ex Afrizal et al. 2022</name>
    <dbReference type="NCBI Taxonomy" id="2881265"/>
    <lineage>
        <taxon>Bacteria</taxon>
        <taxon>Bacillati</taxon>
        <taxon>Bacillota</taxon>
        <taxon>Clostridia</taxon>
        <taxon>Eubacteriales</taxon>
        <taxon>Oscillospiraceae</taxon>
        <taxon>Faecalibacterium</taxon>
    </lineage>
</organism>
<feature type="signal peptide" evidence="1">
    <location>
        <begin position="1"/>
        <end position="20"/>
    </location>
</feature>
<evidence type="ECO:0000313" key="2">
    <source>
        <dbReference type="EMBL" id="MCC2212533.1"/>
    </source>
</evidence>
<dbReference type="Proteomes" id="UP001199236">
    <property type="component" value="Unassembled WGS sequence"/>
</dbReference>
<dbReference type="RefSeq" id="WP_156076317.1">
    <property type="nucleotide sequence ID" value="NZ_JAJEQO010000003.1"/>
</dbReference>